<accession>A0A453CUY0</accession>
<reference evidence="3" key="1">
    <citation type="journal article" date="2014" name="Science">
        <title>Ancient hybridizations among the ancestral genomes of bread wheat.</title>
        <authorList>
            <consortium name="International Wheat Genome Sequencing Consortium,"/>
            <person name="Marcussen T."/>
            <person name="Sandve S.R."/>
            <person name="Heier L."/>
            <person name="Spannagl M."/>
            <person name="Pfeifer M."/>
            <person name="Jakobsen K.S."/>
            <person name="Wulff B.B."/>
            <person name="Steuernagel B."/>
            <person name="Mayer K.F."/>
            <person name="Olsen O.A."/>
        </authorList>
    </citation>
    <scope>NUCLEOTIDE SEQUENCE [LARGE SCALE GENOMIC DNA]</scope>
    <source>
        <strain evidence="3">cv. AL8/78</strain>
    </source>
</reference>
<dbReference type="STRING" id="200361.A0A453CUY0"/>
<dbReference type="SUPFAM" id="SSF56672">
    <property type="entry name" value="DNA/RNA polymerases"/>
    <property type="match status" value="1"/>
</dbReference>
<evidence type="ECO:0000313" key="2">
    <source>
        <dbReference type="EnsemblPlants" id="AET2Gv20972700.1"/>
    </source>
</evidence>
<keyword evidence="3" id="KW-1185">Reference proteome</keyword>
<dbReference type="InterPro" id="IPR043502">
    <property type="entry name" value="DNA/RNA_pol_sf"/>
</dbReference>
<dbReference type="CDD" id="cd01650">
    <property type="entry name" value="RT_nLTR_like"/>
    <property type="match status" value="1"/>
</dbReference>
<evidence type="ECO:0000259" key="1">
    <source>
        <dbReference type="PROSITE" id="PS50878"/>
    </source>
</evidence>
<dbReference type="InterPro" id="IPR000477">
    <property type="entry name" value="RT_dom"/>
</dbReference>
<dbReference type="PROSITE" id="PS50878">
    <property type="entry name" value="RT_POL"/>
    <property type="match status" value="1"/>
</dbReference>
<sequence>DIRTHVDGFYKALFSPTPRGGIALAPDIWSGAQLVSVADNAAIVAPFSEEEVLAAIKGMNASSAPGPDGLPVSFFKAFWQTIKPEIMALFDEFFLGTMDLGRLNYGVVTLIPKVPGATDIRQFQPITVINVIFRILAKGYANRVTRLADSITHPNQPAFIQGRFILDGVLVFHEVLHEVRSKHQRAVFLKLDFHKAYDTVHWPFLREVLLRKGFDDRWVTRVMQLVSCGRTAININGEIGPFFPTLCGVRQGDPFSPFLFNMVADALAAILDKAKSAGHIHGVVPHLVGGGVSLLQYADDTIIMVEGSESDIANLKFLLLCFQRMSGLTINFDKSEVMVLGYPPMEAQGIADRLNCRLGSF</sequence>
<dbReference type="Proteomes" id="UP000015105">
    <property type="component" value="Chromosome 2D"/>
</dbReference>
<dbReference type="Pfam" id="PF00078">
    <property type="entry name" value="RVT_1"/>
    <property type="match status" value="1"/>
</dbReference>
<reference evidence="3" key="2">
    <citation type="journal article" date="2017" name="Nat. Plants">
        <title>The Aegilops tauschii genome reveals multiple impacts of transposons.</title>
        <authorList>
            <person name="Zhao G."/>
            <person name="Zou C."/>
            <person name="Li K."/>
            <person name="Wang K."/>
            <person name="Li T."/>
            <person name="Gao L."/>
            <person name="Zhang X."/>
            <person name="Wang H."/>
            <person name="Yang Z."/>
            <person name="Liu X."/>
            <person name="Jiang W."/>
            <person name="Mao L."/>
            <person name="Kong X."/>
            <person name="Jiao Y."/>
            <person name="Jia J."/>
        </authorList>
    </citation>
    <scope>NUCLEOTIDE SEQUENCE [LARGE SCALE GENOMIC DNA]</scope>
    <source>
        <strain evidence="3">cv. AL8/78</strain>
    </source>
</reference>
<dbReference type="Gramene" id="AET2Gv20972700.1">
    <property type="protein sequence ID" value="AET2Gv20972700.1"/>
    <property type="gene ID" value="AET2Gv20972700"/>
</dbReference>
<dbReference type="PANTHER" id="PTHR19446">
    <property type="entry name" value="REVERSE TRANSCRIPTASES"/>
    <property type="match status" value="1"/>
</dbReference>
<dbReference type="AlphaFoldDB" id="A0A453CUY0"/>
<dbReference type="EnsemblPlants" id="AET2Gv20972700.1">
    <property type="protein sequence ID" value="AET2Gv20972700.1"/>
    <property type="gene ID" value="AET2Gv20972700"/>
</dbReference>
<reference evidence="2" key="4">
    <citation type="submission" date="2019-03" db="UniProtKB">
        <authorList>
            <consortium name="EnsemblPlants"/>
        </authorList>
    </citation>
    <scope>IDENTIFICATION</scope>
</reference>
<name>A0A453CUY0_AEGTS</name>
<reference evidence="2" key="3">
    <citation type="journal article" date="2017" name="Nature">
        <title>Genome sequence of the progenitor of the wheat D genome Aegilops tauschii.</title>
        <authorList>
            <person name="Luo M.C."/>
            <person name="Gu Y.Q."/>
            <person name="Puiu D."/>
            <person name="Wang H."/>
            <person name="Twardziok S.O."/>
            <person name="Deal K.R."/>
            <person name="Huo N."/>
            <person name="Zhu T."/>
            <person name="Wang L."/>
            <person name="Wang Y."/>
            <person name="McGuire P.E."/>
            <person name="Liu S."/>
            <person name="Long H."/>
            <person name="Ramasamy R.K."/>
            <person name="Rodriguez J.C."/>
            <person name="Van S.L."/>
            <person name="Yuan L."/>
            <person name="Wang Z."/>
            <person name="Xia Z."/>
            <person name="Xiao L."/>
            <person name="Anderson O.D."/>
            <person name="Ouyang S."/>
            <person name="Liang Y."/>
            <person name="Zimin A.V."/>
            <person name="Pertea G."/>
            <person name="Qi P."/>
            <person name="Bennetzen J.L."/>
            <person name="Dai X."/>
            <person name="Dawson M.W."/>
            <person name="Muller H.G."/>
            <person name="Kugler K."/>
            <person name="Rivarola-Duarte L."/>
            <person name="Spannagl M."/>
            <person name="Mayer K.F.X."/>
            <person name="Lu F.H."/>
            <person name="Bevan M.W."/>
            <person name="Leroy P."/>
            <person name="Li P."/>
            <person name="You F.M."/>
            <person name="Sun Q."/>
            <person name="Liu Z."/>
            <person name="Lyons E."/>
            <person name="Wicker T."/>
            <person name="Salzberg S.L."/>
            <person name="Devos K.M."/>
            <person name="Dvorak J."/>
        </authorList>
    </citation>
    <scope>NUCLEOTIDE SEQUENCE [LARGE SCALE GENOMIC DNA]</scope>
    <source>
        <strain evidence="2">cv. AL8/78</strain>
    </source>
</reference>
<proteinExistence type="predicted"/>
<evidence type="ECO:0000313" key="3">
    <source>
        <dbReference type="Proteomes" id="UP000015105"/>
    </source>
</evidence>
<feature type="domain" description="Reverse transcriptase" evidence="1">
    <location>
        <begin position="92"/>
        <end position="352"/>
    </location>
</feature>
<reference evidence="2" key="5">
    <citation type="journal article" date="2021" name="G3 (Bethesda)">
        <title>Aegilops tauschii genome assembly Aet v5.0 features greater sequence contiguity and improved annotation.</title>
        <authorList>
            <person name="Wang L."/>
            <person name="Zhu T."/>
            <person name="Rodriguez J.C."/>
            <person name="Deal K.R."/>
            <person name="Dubcovsky J."/>
            <person name="McGuire P.E."/>
            <person name="Lux T."/>
            <person name="Spannagl M."/>
            <person name="Mayer K.F.X."/>
            <person name="Baldrich P."/>
            <person name="Meyers B.C."/>
            <person name="Huo N."/>
            <person name="Gu Y.Q."/>
            <person name="Zhou H."/>
            <person name="Devos K.M."/>
            <person name="Bennetzen J.L."/>
            <person name="Unver T."/>
            <person name="Budak H."/>
            <person name="Gulick P.J."/>
            <person name="Galiba G."/>
            <person name="Kalapos B."/>
            <person name="Nelson D.R."/>
            <person name="Li P."/>
            <person name="You F.M."/>
            <person name="Luo M.C."/>
            <person name="Dvorak J."/>
        </authorList>
    </citation>
    <scope>NUCLEOTIDE SEQUENCE [LARGE SCALE GENOMIC DNA]</scope>
    <source>
        <strain evidence="2">cv. AL8/78</strain>
    </source>
</reference>
<protein>
    <recommendedName>
        <fullName evidence="1">Reverse transcriptase domain-containing protein</fullName>
    </recommendedName>
</protein>
<organism evidence="2 3">
    <name type="scientific">Aegilops tauschii subsp. strangulata</name>
    <name type="common">Goatgrass</name>
    <dbReference type="NCBI Taxonomy" id="200361"/>
    <lineage>
        <taxon>Eukaryota</taxon>
        <taxon>Viridiplantae</taxon>
        <taxon>Streptophyta</taxon>
        <taxon>Embryophyta</taxon>
        <taxon>Tracheophyta</taxon>
        <taxon>Spermatophyta</taxon>
        <taxon>Magnoliopsida</taxon>
        <taxon>Liliopsida</taxon>
        <taxon>Poales</taxon>
        <taxon>Poaceae</taxon>
        <taxon>BOP clade</taxon>
        <taxon>Pooideae</taxon>
        <taxon>Triticodae</taxon>
        <taxon>Triticeae</taxon>
        <taxon>Triticinae</taxon>
        <taxon>Aegilops</taxon>
    </lineage>
</organism>